<name>A0A9K3CW41_9EUKA</name>
<organism evidence="2 3">
    <name type="scientific">Kipferlia bialata</name>
    <dbReference type="NCBI Taxonomy" id="797122"/>
    <lineage>
        <taxon>Eukaryota</taxon>
        <taxon>Metamonada</taxon>
        <taxon>Carpediemonas-like organisms</taxon>
        <taxon>Kipferlia</taxon>
    </lineage>
</organism>
<keyword evidence="3" id="KW-1185">Reference proteome</keyword>
<feature type="region of interest" description="Disordered" evidence="1">
    <location>
        <begin position="277"/>
        <end position="307"/>
    </location>
</feature>
<feature type="compositionally biased region" description="Basic and acidic residues" evidence="1">
    <location>
        <begin position="296"/>
        <end position="307"/>
    </location>
</feature>
<dbReference type="AlphaFoldDB" id="A0A9K3CW41"/>
<comment type="caution">
    <text evidence="2">The sequence shown here is derived from an EMBL/GenBank/DDBJ whole genome shotgun (WGS) entry which is preliminary data.</text>
</comment>
<evidence type="ECO:0000256" key="1">
    <source>
        <dbReference type="SAM" id="MobiDB-lite"/>
    </source>
</evidence>
<reference evidence="2 3" key="1">
    <citation type="journal article" date="2018" name="PLoS ONE">
        <title>The draft genome of Kipferlia bialata reveals reductive genome evolution in fornicate parasites.</title>
        <authorList>
            <person name="Tanifuji G."/>
            <person name="Takabayashi S."/>
            <person name="Kume K."/>
            <person name="Takagi M."/>
            <person name="Nakayama T."/>
            <person name="Kamikawa R."/>
            <person name="Inagaki Y."/>
            <person name="Hashimoto T."/>
        </authorList>
    </citation>
    <scope>NUCLEOTIDE SEQUENCE [LARGE SCALE GENOMIC DNA]</scope>
    <source>
        <strain evidence="2">NY0173</strain>
    </source>
</reference>
<proteinExistence type="predicted"/>
<dbReference type="EMBL" id="BDIP01001023">
    <property type="protein sequence ID" value="GIQ83378.1"/>
    <property type="molecule type" value="Genomic_DNA"/>
</dbReference>
<evidence type="ECO:0000313" key="2">
    <source>
        <dbReference type="EMBL" id="GIQ83378.1"/>
    </source>
</evidence>
<feature type="compositionally biased region" description="Polar residues" evidence="1">
    <location>
        <begin position="328"/>
        <end position="341"/>
    </location>
</feature>
<feature type="region of interest" description="Disordered" evidence="1">
    <location>
        <begin position="322"/>
        <end position="375"/>
    </location>
</feature>
<accession>A0A9K3CW41</accession>
<gene>
    <name evidence="2" type="ORF">KIPB_004687</name>
</gene>
<dbReference type="Proteomes" id="UP000265618">
    <property type="component" value="Unassembled WGS sequence"/>
</dbReference>
<protein>
    <submittedName>
        <fullName evidence="2">Uncharacterized protein</fullName>
    </submittedName>
</protein>
<sequence length="559" mass="59143">MCLVPFDPDLVCVGSGSHDTHLRLISTRSGAEVARLRTGSQICGLHLVPLPLSPHASVPQALVAGMGGLEGVRQRRQSGSVGSGIPSRHRPHPPDDLCLLALCHGFSTNAISYVAVSRAPSGLVSLHPLLSLCHLHGGRVLHSDVSPRGTLYSLSLGPAPRLVALRACSRRSPTTPYSVLPTPGGAPSHALSHYHSDASLHVSRAHRHRHSAEVHLGGRDRHHGSASSLPSLGAMRVPTHAHANVHEYMHRVVSDDGLASRPSSGLGVLTRPYRDHDALSPVSTISPVPMADSEDRDGRDDRDGREDRVLDVIDIRGGDVDMVEITGDSPTDSLYTGSHSVSGRERASFPSTDTGMGLAPQDSSSLSAPQAPLCKRTPPSPVSLGASMTQGAYAPVPVETLGRADCMEREREVANGRRELWRPPHRPSMTIDVYSRVASPLSGVCSPTPTDVNSIIQDLFSRPVTPDTLASLTQPAPPRPGLVDMAVTEHIGVAGRIPRVSAPRACQGMGAGEEGAIDLGPLSRFSPPYSPAYSPCSGAHLQNERAFLSEGSSESHSYS</sequence>
<evidence type="ECO:0000313" key="3">
    <source>
        <dbReference type="Proteomes" id="UP000265618"/>
    </source>
</evidence>